<feature type="transmembrane region" description="Helical" evidence="6">
    <location>
        <begin position="224"/>
        <end position="249"/>
    </location>
</feature>
<feature type="transmembrane region" description="Helical" evidence="6">
    <location>
        <begin position="342"/>
        <end position="363"/>
    </location>
</feature>
<evidence type="ECO:0000313" key="8">
    <source>
        <dbReference type="Proteomes" id="UP001460072"/>
    </source>
</evidence>
<feature type="transmembrane region" description="Helical" evidence="6">
    <location>
        <begin position="305"/>
        <end position="330"/>
    </location>
</feature>
<feature type="transmembrane region" description="Helical" evidence="6">
    <location>
        <begin position="125"/>
        <end position="147"/>
    </location>
</feature>
<reference evidence="7 8" key="1">
    <citation type="submission" date="2024-03" db="EMBL/GenBank/DDBJ databases">
        <title>Two novel species of the genus Flavobacterium exhibiting potentially degradation of complex polysaccharides.</title>
        <authorList>
            <person name="Lian X."/>
        </authorList>
    </citation>
    <scope>NUCLEOTIDE SEQUENCE [LARGE SCALE GENOMIC DNA]</scope>
    <source>
        <strain evidence="8">j3</strain>
    </source>
</reference>
<sequence length="488" mass="54588">MADSQSSYRQIIKATSVFGSVQIFNILISLIRSKIIALLIGPTGIGVIGLFNSTLNLVGSFTNAGIETSGVKAISSAENSPELLNKEVSILKRLIWITGIIGMTAVAVLSPLLSRVTFGNNEYTLAFLLISFSLLFKQLTNGSLVILQGLSKIKYLAKANLYGNLLGLLISMPLYYFFKTDGIVPSIVFSSLIAMMVAFYFRAKIQIEHVRLTNKEVFSEGKQLIMLGFSLSLIGLLSTLSSYLLQVFISNYKNVSEVGFYSAGFTILNTYVGVIFTAMATDYYPRLSKVCHDNDSVKKLVGEQSIIAILLITPIIVIFLVFAPTVIRLLYSKEFLPIVPLVSWGILGMIIKAVSWSMGYILIAKGDSKLFIKTSIGFNSLFLIINIVGYYFYGLDGLGITFLINYLVHFLGLKIITTKRYDFNFDYEFYKLFLYCILICSVSFTCLYIYSDIIKFFSFSVLIIISLCFSFLQLNKRLNFKEFFSKKI</sequence>
<feature type="transmembrane region" description="Helical" evidence="6">
    <location>
        <begin position="370"/>
        <end position="392"/>
    </location>
</feature>
<dbReference type="Proteomes" id="UP001460072">
    <property type="component" value="Unassembled WGS sequence"/>
</dbReference>
<evidence type="ECO:0000256" key="3">
    <source>
        <dbReference type="ARBA" id="ARBA00022692"/>
    </source>
</evidence>
<keyword evidence="2" id="KW-1003">Cell membrane</keyword>
<comment type="subcellular location">
    <subcellularLocation>
        <location evidence="1">Cell membrane</location>
        <topology evidence="1">Multi-pass membrane protein</topology>
    </subcellularLocation>
</comment>
<dbReference type="InterPro" id="IPR050833">
    <property type="entry name" value="Poly_Biosynth_Transport"/>
</dbReference>
<protein>
    <submittedName>
        <fullName evidence="7">Oligosaccharide flippase family protein</fullName>
    </submittedName>
</protein>
<feature type="transmembrane region" description="Helical" evidence="6">
    <location>
        <begin position="398"/>
        <end position="417"/>
    </location>
</feature>
<feature type="transmembrane region" description="Helical" evidence="6">
    <location>
        <begin position="37"/>
        <end position="58"/>
    </location>
</feature>
<proteinExistence type="predicted"/>
<evidence type="ECO:0000313" key="7">
    <source>
        <dbReference type="EMBL" id="MEM0542802.1"/>
    </source>
</evidence>
<organism evidence="7 8">
    <name type="scientific">Flavobacterium aureirubrum</name>
    <dbReference type="NCBI Taxonomy" id="3133147"/>
    <lineage>
        <taxon>Bacteria</taxon>
        <taxon>Pseudomonadati</taxon>
        <taxon>Bacteroidota</taxon>
        <taxon>Flavobacteriia</taxon>
        <taxon>Flavobacteriales</taxon>
        <taxon>Flavobacteriaceae</taxon>
        <taxon>Flavobacterium</taxon>
    </lineage>
</organism>
<accession>A0ABU9N519</accession>
<evidence type="ECO:0000256" key="5">
    <source>
        <dbReference type="ARBA" id="ARBA00023136"/>
    </source>
</evidence>
<keyword evidence="3 6" id="KW-0812">Transmembrane</keyword>
<feature type="transmembrane region" description="Helical" evidence="6">
    <location>
        <begin position="429"/>
        <end position="450"/>
    </location>
</feature>
<evidence type="ECO:0000256" key="2">
    <source>
        <dbReference type="ARBA" id="ARBA00022475"/>
    </source>
</evidence>
<evidence type="ECO:0000256" key="4">
    <source>
        <dbReference type="ARBA" id="ARBA00022989"/>
    </source>
</evidence>
<feature type="transmembrane region" description="Helical" evidence="6">
    <location>
        <begin position="261"/>
        <end position="284"/>
    </location>
</feature>
<keyword evidence="5 6" id="KW-0472">Membrane</keyword>
<dbReference type="RefSeq" id="WP_342696007.1">
    <property type="nucleotide sequence ID" value="NZ_JBCGDO010000010.1"/>
</dbReference>
<dbReference type="Pfam" id="PF13440">
    <property type="entry name" value="Polysacc_synt_3"/>
    <property type="match status" value="1"/>
</dbReference>
<feature type="transmembrane region" description="Helical" evidence="6">
    <location>
        <begin position="94"/>
        <end position="113"/>
    </location>
</feature>
<feature type="transmembrane region" description="Helical" evidence="6">
    <location>
        <begin position="456"/>
        <end position="474"/>
    </location>
</feature>
<keyword evidence="8" id="KW-1185">Reference proteome</keyword>
<name>A0ABU9N519_9FLAO</name>
<gene>
    <name evidence="7" type="ORF">WFZ85_09235</name>
</gene>
<evidence type="ECO:0000256" key="1">
    <source>
        <dbReference type="ARBA" id="ARBA00004651"/>
    </source>
</evidence>
<feature type="transmembrane region" description="Helical" evidence="6">
    <location>
        <begin position="12"/>
        <end position="31"/>
    </location>
</feature>
<evidence type="ECO:0000256" key="6">
    <source>
        <dbReference type="SAM" id="Phobius"/>
    </source>
</evidence>
<dbReference type="PANTHER" id="PTHR30250">
    <property type="entry name" value="PST FAMILY PREDICTED COLANIC ACID TRANSPORTER"/>
    <property type="match status" value="1"/>
</dbReference>
<comment type="caution">
    <text evidence="7">The sequence shown here is derived from an EMBL/GenBank/DDBJ whole genome shotgun (WGS) entry which is preliminary data.</text>
</comment>
<feature type="transmembrane region" description="Helical" evidence="6">
    <location>
        <begin position="183"/>
        <end position="203"/>
    </location>
</feature>
<dbReference type="PANTHER" id="PTHR30250:SF11">
    <property type="entry name" value="O-ANTIGEN TRANSPORTER-RELATED"/>
    <property type="match status" value="1"/>
</dbReference>
<dbReference type="EMBL" id="JBCGDO010000010">
    <property type="protein sequence ID" value="MEM0542802.1"/>
    <property type="molecule type" value="Genomic_DNA"/>
</dbReference>
<keyword evidence="4 6" id="KW-1133">Transmembrane helix</keyword>
<feature type="transmembrane region" description="Helical" evidence="6">
    <location>
        <begin position="159"/>
        <end position="177"/>
    </location>
</feature>